<dbReference type="AlphaFoldDB" id="A0A414CGY4"/>
<dbReference type="Pfam" id="PF00004">
    <property type="entry name" value="AAA"/>
    <property type="match status" value="2"/>
</dbReference>
<comment type="caution">
    <text evidence="5">The sequence shown here is derived from an EMBL/GenBank/DDBJ whole genome shotgun (WGS) entry which is preliminary data.</text>
</comment>
<dbReference type="FunFam" id="3.40.50.300:FF:000216">
    <property type="entry name" value="Type VII secretion ATPase EccA"/>
    <property type="match status" value="2"/>
</dbReference>
<evidence type="ECO:0000259" key="4">
    <source>
        <dbReference type="SMART" id="SM00382"/>
    </source>
</evidence>
<proteinExistence type="inferred from homology"/>
<dbReference type="EMBL" id="QSIO01000003">
    <property type="protein sequence ID" value="RHC94240.1"/>
    <property type="molecule type" value="Genomic_DNA"/>
</dbReference>
<dbReference type="InterPro" id="IPR003593">
    <property type="entry name" value="AAA+_ATPase"/>
</dbReference>
<evidence type="ECO:0000256" key="2">
    <source>
        <dbReference type="ARBA" id="ARBA00022741"/>
    </source>
</evidence>
<dbReference type="RefSeq" id="WP_118095916.1">
    <property type="nucleotide sequence ID" value="NZ_QSIO01000003.1"/>
</dbReference>
<dbReference type="PANTHER" id="PTHR43392:SF2">
    <property type="entry name" value="AAA-TYPE ATPASE FAMILY PROTEIN _ ANKYRIN REPEAT FAMILY PROTEIN"/>
    <property type="match status" value="1"/>
</dbReference>
<name>A0A414CGY4_STRPA</name>
<evidence type="ECO:0000313" key="6">
    <source>
        <dbReference type="Proteomes" id="UP000285773"/>
    </source>
</evidence>
<gene>
    <name evidence="5" type="ORF">DW820_07895</name>
</gene>
<dbReference type="InterPro" id="IPR000641">
    <property type="entry name" value="CbxX/CfxQ"/>
</dbReference>
<protein>
    <submittedName>
        <fullName evidence="5">AAA family ATPase</fullName>
    </submittedName>
</protein>
<dbReference type="Gene3D" id="3.40.50.300">
    <property type="entry name" value="P-loop containing nucleotide triphosphate hydrolases"/>
    <property type="match status" value="2"/>
</dbReference>
<dbReference type="InterPro" id="IPR011050">
    <property type="entry name" value="Pectin_lyase_fold/virulence"/>
</dbReference>
<dbReference type="SMART" id="SM00382">
    <property type="entry name" value="AAA"/>
    <property type="match status" value="2"/>
</dbReference>
<dbReference type="InterPro" id="IPR027417">
    <property type="entry name" value="P-loop_NTPase"/>
</dbReference>
<feature type="domain" description="AAA+ ATPase" evidence="4">
    <location>
        <begin position="438"/>
        <end position="579"/>
    </location>
</feature>
<keyword evidence="2" id="KW-0547">Nucleotide-binding</keyword>
<dbReference type="Proteomes" id="UP000285773">
    <property type="component" value="Unassembled WGS sequence"/>
</dbReference>
<organism evidence="5 6">
    <name type="scientific">Streptococcus parasanguinis</name>
    <dbReference type="NCBI Taxonomy" id="1318"/>
    <lineage>
        <taxon>Bacteria</taxon>
        <taxon>Bacillati</taxon>
        <taxon>Bacillota</taxon>
        <taxon>Bacilli</taxon>
        <taxon>Lactobacillales</taxon>
        <taxon>Streptococcaceae</taxon>
        <taxon>Streptococcus</taxon>
    </lineage>
</organism>
<dbReference type="Gene3D" id="1.10.8.60">
    <property type="match status" value="2"/>
</dbReference>
<sequence>MARYLVGPYNNSWNFMDALEKAQDGDTIEFENGYVFQWPTNKVIEIDKNLHFVGHVVPNPNGNGRMFNNTIEASFRFVEGAQVTFEDLWFKVGGNYTTLLLWNSSDIICKQVYFEATTPTNNEFFIYMDTHSKLTLEGVGMKVPEKHQSAIGMSASELSIRNSTIFSKIDLSEGSKLTLENVHIEIFGNNTIHAKDSEVIAKNSTITGGDLEKDFPPVWLRNVIWESENCKIELPTGTGVCLDNNVQFNSDSDRITSINSFNSMIRAHQATFTEFLCVYEESFASLTGETTFLNENTQTISFGVFDDGVLMAEHMICHKIAAPNIRLQGGAFVKVGTVTYRQGDARDLTKEIEDDCDYLVGREVAKGNAQVVPTGQTTDATVATTTARDSGPEKKQDALQELNSLIGLEKVKHEIKKMINMVEFNKKRIASGKAPEKQTLHAAFMGNPGTGKTTVARLLGQVLFDAGVLSGEEFRFVEATESDLISSNIGGTAEQTQALLEKARGGILFIDEAYSLDKKDSGADFGIEAINTILKFMEDNRDDIMIIFAGYTKEMEEFLKTNPGLRSRVPNNFIFEDFTGDEIVQLGEMILSKGDYKLEDRDYYARHVKRAYDGSLDKSNGRWIRNLDEQLTKTMADRVVAQGSDDIETILNSDIDAVLNQGKYQAGADKEEDGMAALNRLVGIAKVKEQVEQFVAMAEFNQKRAEQGGIVEDTTLHSLFLGNPGTGKTTVARILGNILFQKGVIKQKKFIEVSRSNLVGGYQGQTALKTREVLESALGGVLFIDEAYTLYTGLNDDFGKEALDEVLKFMEDHRRDIVIIFAGYTKEMHDFLQVNSGLQSRIPTTFDFEDYSPDEIVEIGLLGLRKQGYQVNEALYGEIVKGNYMRANDHSNGRWVRNLNEKLLRQVSTRVTREGSTDYNSILDQDLEALRENNSSEQPHTVDDQGYVLP</sequence>
<dbReference type="PANTHER" id="PTHR43392">
    <property type="entry name" value="AAA-TYPE ATPASE FAMILY PROTEIN / ANKYRIN REPEAT FAMILY PROTEIN"/>
    <property type="match status" value="1"/>
</dbReference>
<dbReference type="CDD" id="cd00009">
    <property type="entry name" value="AAA"/>
    <property type="match status" value="2"/>
</dbReference>
<keyword evidence="3" id="KW-0067">ATP-binding</keyword>
<dbReference type="InterPro" id="IPR050773">
    <property type="entry name" value="CbxX/CfxQ_RuBisCO_ESX"/>
</dbReference>
<evidence type="ECO:0000256" key="3">
    <source>
        <dbReference type="ARBA" id="ARBA00022840"/>
    </source>
</evidence>
<evidence type="ECO:0000313" key="5">
    <source>
        <dbReference type="EMBL" id="RHC94240.1"/>
    </source>
</evidence>
<dbReference type="GO" id="GO:0016887">
    <property type="term" value="F:ATP hydrolysis activity"/>
    <property type="evidence" value="ECO:0007669"/>
    <property type="project" value="InterPro"/>
</dbReference>
<comment type="similarity">
    <text evidence="1">Belongs to the CbxX/CfxQ family.</text>
</comment>
<dbReference type="SUPFAM" id="SSF51126">
    <property type="entry name" value="Pectin lyase-like"/>
    <property type="match status" value="1"/>
</dbReference>
<evidence type="ECO:0000256" key="1">
    <source>
        <dbReference type="ARBA" id="ARBA00010378"/>
    </source>
</evidence>
<dbReference type="SUPFAM" id="SSF52540">
    <property type="entry name" value="P-loop containing nucleoside triphosphate hydrolases"/>
    <property type="match status" value="2"/>
</dbReference>
<dbReference type="PRINTS" id="PR00819">
    <property type="entry name" value="CBXCFQXSUPER"/>
</dbReference>
<dbReference type="GO" id="GO:0005524">
    <property type="term" value="F:ATP binding"/>
    <property type="evidence" value="ECO:0007669"/>
    <property type="project" value="UniProtKB-KW"/>
</dbReference>
<accession>A0A414CGY4</accession>
<feature type="domain" description="AAA+ ATPase" evidence="4">
    <location>
        <begin position="714"/>
        <end position="852"/>
    </location>
</feature>
<dbReference type="InterPro" id="IPR003959">
    <property type="entry name" value="ATPase_AAA_core"/>
</dbReference>
<reference evidence="5 6" key="1">
    <citation type="submission" date="2018-08" db="EMBL/GenBank/DDBJ databases">
        <title>A genome reference for cultivated species of the human gut microbiota.</title>
        <authorList>
            <person name="Zou Y."/>
            <person name="Xue W."/>
            <person name="Luo G."/>
        </authorList>
    </citation>
    <scope>NUCLEOTIDE SEQUENCE [LARGE SCALE GENOMIC DNA]</scope>
    <source>
        <strain evidence="5 6">AM33-3BH</strain>
    </source>
</reference>